<dbReference type="Pfam" id="PF00561">
    <property type="entry name" value="Abhydrolase_1"/>
    <property type="match status" value="1"/>
</dbReference>
<accession>A0A0V7ZIR5</accession>
<name>A0A0V7ZIR5_9CYAN</name>
<dbReference type="EMBL" id="LMTZ01000120">
    <property type="protein sequence ID" value="KST64506.1"/>
    <property type="molecule type" value="Genomic_DNA"/>
</dbReference>
<sequence length="250" mass="28791">MSISCDAVWVSASPSLRSLSMPLIKRLLRHANISGWEYVQSKDEAACMDTAVKLLHDYLQTRKSPVHLVGHGAGGAIALIFARQYPPFVKSLTLLSVATQPANTWHVNYYQQRQIYTLTRAEALFNTIQNMFREEPICTLQKLNPQKLINQFDRDLENLPLRHSLFNIEKLPVGGVTMPLMICGGQVDPILSYLELYKWDEWLKPEDTVWKCPQGSHFFHYFYPDLVSEEISNFWKLQQNYASKKDVVQT</sequence>
<evidence type="ECO:0000313" key="3">
    <source>
        <dbReference type="EMBL" id="KST68764.1"/>
    </source>
</evidence>
<comment type="caution">
    <text evidence="2">The sequence shown here is derived from an EMBL/GenBank/DDBJ whole genome shotgun (WGS) entry which is preliminary data.</text>
</comment>
<dbReference type="EMBL" id="LMTZ01000046">
    <property type="protein sequence ID" value="KST68764.1"/>
    <property type="molecule type" value="Genomic_DNA"/>
</dbReference>
<evidence type="ECO:0000259" key="1">
    <source>
        <dbReference type="Pfam" id="PF00561"/>
    </source>
</evidence>
<protein>
    <recommendedName>
        <fullName evidence="1">AB hydrolase-1 domain-containing protein</fullName>
    </recommendedName>
</protein>
<dbReference type="Gene3D" id="3.40.50.1820">
    <property type="entry name" value="alpha/beta hydrolase"/>
    <property type="match status" value="1"/>
</dbReference>
<evidence type="ECO:0000313" key="2">
    <source>
        <dbReference type="EMBL" id="KST64506.1"/>
    </source>
</evidence>
<dbReference type="Proteomes" id="UP000053372">
    <property type="component" value="Unassembled WGS sequence"/>
</dbReference>
<evidence type="ECO:0000313" key="4">
    <source>
        <dbReference type="Proteomes" id="UP000053372"/>
    </source>
</evidence>
<dbReference type="RefSeq" id="WP_027845528.1">
    <property type="nucleotide sequence ID" value="NZ_LMTZ01000046.1"/>
</dbReference>
<dbReference type="InterPro" id="IPR029058">
    <property type="entry name" value="AB_hydrolase_fold"/>
</dbReference>
<organism evidence="2 4">
    <name type="scientific">Mastigocoleus testarum BC008</name>
    <dbReference type="NCBI Taxonomy" id="371196"/>
    <lineage>
        <taxon>Bacteria</taxon>
        <taxon>Bacillati</taxon>
        <taxon>Cyanobacteriota</taxon>
        <taxon>Cyanophyceae</taxon>
        <taxon>Nostocales</taxon>
        <taxon>Hapalosiphonaceae</taxon>
        <taxon>Mastigocoleus</taxon>
    </lineage>
</organism>
<feature type="domain" description="AB hydrolase-1" evidence="1">
    <location>
        <begin position="61"/>
        <end position="116"/>
    </location>
</feature>
<proteinExistence type="predicted"/>
<keyword evidence="4" id="KW-1185">Reference proteome</keyword>
<dbReference type="InterPro" id="IPR000073">
    <property type="entry name" value="AB_hydrolase_1"/>
</dbReference>
<dbReference type="AlphaFoldDB" id="A0A0V7ZIR5"/>
<dbReference type="OrthoDB" id="464067at2"/>
<reference evidence="2 4" key="1">
    <citation type="journal article" date="2015" name="Genome Announc.">
        <title>Draft Genome of the Euendolithic (true boring) Cyanobacterium Mastigocoleus testarum strain BC008.</title>
        <authorList>
            <person name="Guida B.S."/>
            <person name="Garcia-Pichel F."/>
        </authorList>
    </citation>
    <scope>NUCLEOTIDE SEQUENCE [LARGE SCALE GENOMIC DNA]</scope>
    <source>
        <strain evidence="2 4">BC008</strain>
    </source>
</reference>
<gene>
    <name evidence="3" type="ORF">BC008_02050</name>
    <name evidence="2" type="ORF">BC008_17920</name>
</gene>
<dbReference type="SUPFAM" id="SSF53474">
    <property type="entry name" value="alpha/beta-Hydrolases"/>
    <property type="match status" value="1"/>
</dbReference>